<keyword evidence="6" id="KW-1185">Reference proteome</keyword>
<dbReference type="EC" id="3.6.1.9" evidence="4"/>
<comment type="subcellular location">
    <subcellularLocation>
        <location evidence="4">Cytoplasm</location>
    </subcellularLocation>
</comment>
<comment type="caution">
    <text evidence="4">Lacks conserved residue(s) required for the propagation of feature annotation.</text>
</comment>
<dbReference type="HAMAP" id="MF_00528">
    <property type="entry name" value="Maf"/>
    <property type="match status" value="1"/>
</dbReference>
<feature type="active site" description="Proton acceptor" evidence="4">
    <location>
        <position position="72"/>
    </location>
</feature>
<evidence type="ECO:0000256" key="4">
    <source>
        <dbReference type="HAMAP-Rule" id="MF_00528"/>
    </source>
</evidence>
<protein>
    <recommendedName>
        <fullName evidence="4">dTTP/UTP pyrophosphatase</fullName>
        <shortName evidence="4">dTTPase/UTPase</shortName>
        <ecNumber evidence="4">3.6.1.9</ecNumber>
    </recommendedName>
    <alternativeName>
        <fullName evidence="4">Nucleoside triphosphate pyrophosphatase</fullName>
    </alternativeName>
    <alternativeName>
        <fullName evidence="4">Nucleotide pyrophosphatase</fullName>
        <shortName evidence="4">Nucleotide PPase</shortName>
    </alternativeName>
</protein>
<dbReference type="EMBL" id="AP027151">
    <property type="protein sequence ID" value="BDV44061.1"/>
    <property type="molecule type" value="Genomic_DNA"/>
</dbReference>
<dbReference type="PIRSF" id="PIRSF006305">
    <property type="entry name" value="Maf"/>
    <property type="match status" value="1"/>
</dbReference>
<dbReference type="CDD" id="cd00555">
    <property type="entry name" value="Maf"/>
    <property type="match status" value="1"/>
</dbReference>
<dbReference type="RefSeq" id="WP_282000173.1">
    <property type="nucleotide sequence ID" value="NZ_AP027151.1"/>
</dbReference>
<evidence type="ECO:0000256" key="3">
    <source>
        <dbReference type="ARBA" id="ARBA00023080"/>
    </source>
</evidence>
<dbReference type="SUPFAM" id="SSF52972">
    <property type="entry name" value="ITPase-like"/>
    <property type="match status" value="1"/>
</dbReference>
<evidence type="ECO:0000256" key="2">
    <source>
        <dbReference type="ARBA" id="ARBA00022801"/>
    </source>
</evidence>
<evidence type="ECO:0000256" key="1">
    <source>
        <dbReference type="ARBA" id="ARBA00001968"/>
    </source>
</evidence>
<dbReference type="NCBIfam" id="TIGR00172">
    <property type="entry name" value="maf"/>
    <property type="match status" value="1"/>
</dbReference>
<feature type="site" description="Important for substrate specificity" evidence="4">
    <location>
        <position position="15"/>
    </location>
</feature>
<comment type="cofactor">
    <cofactor evidence="1 4">
        <name>a divalent metal cation</name>
        <dbReference type="ChEBI" id="CHEBI:60240"/>
    </cofactor>
</comment>
<comment type="catalytic activity">
    <reaction evidence="4">
        <text>UTP + H2O = UMP + diphosphate + H(+)</text>
        <dbReference type="Rhea" id="RHEA:29395"/>
        <dbReference type="ChEBI" id="CHEBI:15377"/>
        <dbReference type="ChEBI" id="CHEBI:15378"/>
        <dbReference type="ChEBI" id="CHEBI:33019"/>
        <dbReference type="ChEBI" id="CHEBI:46398"/>
        <dbReference type="ChEBI" id="CHEBI:57865"/>
        <dbReference type="EC" id="3.6.1.9"/>
    </reaction>
</comment>
<dbReference type="Proteomes" id="UP001317705">
    <property type="component" value="Chromosome"/>
</dbReference>
<comment type="similarity">
    <text evidence="4">Belongs to the Maf family. YhdE subfamily.</text>
</comment>
<keyword evidence="2 4" id="KW-0378">Hydrolase</keyword>
<feature type="site" description="Important for substrate specificity" evidence="4">
    <location>
        <position position="157"/>
    </location>
</feature>
<dbReference type="InterPro" id="IPR003697">
    <property type="entry name" value="Maf-like"/>
</dbReference>
<dbReference type="InterPro" id="IPR029001">
    <property type="entry name" value="ITPase-like_fam"/>
</dbReference>
<keyword evidence="3 4" id="KW-0546">Nucleotide metabolism</keyword>
<proteinExistence type="inferred from homology"/>
<dbReference type="Pfam" id="PF02545">
    <property type="entry name" value="Maf"/>
    <property type="match status" value="1"/>
</dbReference>
<gene>
    <name evidence="5" type="ORF">GURASL_29840</name>
</gene>
<keyword evidence="4" id="KW-0963">Cytoplasm</keyword>
<dbReference type="PANTHER" id="PTHR43213:SF5">
    <property type="entry name" value="BIFUNCTIONAL DTTP_UTP PYROPHOSPHATASE_METHYLTRANSFERASE PROTEIN-RELATED"/>
    <property type="match status" value="1"/>
</dbReference>
<comment type="function">
    <text evidence="4">Nucleoside triphosphate pyrophosphatase that hydrolyzes dTTP and UTP. May have a dual role in cell division arrest and in preventing the incorporation of modified nucleotides into cellular nucleic acids.</text>
</comment>
<feature type="site" description="Important for substrate specificity" evidence="4">
    <location>
        <position position="73"/>
    </location>
</feature>
<name>A0ABM8ENP2_9BACT</name>
<evidence type="ECO:0000313" key="6">
    <source>
        <dbReference type="Proteomes" id="UP001317705"/>
    </source>
</evidence>
<evidence type="ECO:0000313" key="5">
    <source>
        <dbReference type="EMBL" id="BDV44061.1"/>
    </source>
</evidence>
<organism evidence="5 6">
    <name type="scientific">Geotalea uraniireducens</name>
    <dbReference type="NCBI Taxonomy" id="351604"/>
    <lineage>
        <taxon>Bacteria</taxon>
        <taxon>Pseudomonadati</taxon>
        <taxon>Thermodesulfobacteriota</taxon>
        <taxon>Desulfuromonadia</taxon>
        <taxon>Geobacterales</taxon>
        <taxon>Geobacteraceae</taxon>
        <taxon>Geotalea</taxon>
    </lineage>
</organism>
<sequence length="195" mass="20708">MTATERIVLASASPRRLELLASAGVEFVVAASDIPEEPIPGESPADFSLRLARDKAFATAARIEGRWFIGADTIVVCDGEIMGKPADAADAERMLNKLSGVPHEVITGYAIYDKARDSMLAKAVTTRVFFKPLRPEEIRAYIATGCPMDKAGAYAIQGGAAHMVTRIDGSYTNVVGLPLCEVVEDLRLLGALGGA</sequence>
<dbReference type="Gene3D" id="3.90.950.10">
    <property type="match status" value="1"/>
</dbReference>
<comment type="catalytic activity">
    <reaction evidence="4">
        <text>dTTP + H2O = dTMP + diphosphate + H(+)</text>
        <dbReference type="Rhea" id="RHEA:28534"/>
        <dbReference type="ChEBI" id="CHEBI:15377"/>
        <dbReference type="ChEBI" id="CHEBI:15378"/>
        <dbReference type="ChEBI" id="CHEBI:33019"/>
        <dbReference type="ChEBI" id="CHEBI:37568"/>
        <dbReference type="ChEBI" id="CHEBI:63528"/>
        <dbReference type="EC" id="3.6.1.9"/>
    </reaction>
</comment>
<reference evidence="5 6" key="1">
    <citation type="submission" date="2022-12" db="EMBL/GenBank/DDBJ databases">
        <title>Polyphasic characterization of Geotalea uranireducens NIT-SL11 newly isolated from a complex of sewage sludge and microbially reduced graphene oxide.</title>
        <authorList>
            <person name="Xie L."/>
            <person name="Yoshida N."/>
            <person name="Meng L."/>
        </authorList>
    </citation>
    <scope>NUCLEOTIDE SEQUENCE [LARGE SCALE GENOMIC DNA]</scope>
    <source>
        <strain evidence="5 6">NIT-SL11</strain>
    </source>
</reference>
<dbReference type="NCBIfam" id="NF010948">
    <property type="entry name" value="PRK14368.1"/>
    <property type="match status" value="1"/>
</dbReference>
<dbReference type="PANTHER" id="PTHR43213">
    <property type="entry name" value="BIFUNCTIONAL DTTP/UTP PYROPHOSPHATASE/METHYLTRANSFERASE PROTEIN-RELATED"/>
    <property type="match status" value="1"/>
</dbReference>
<accession>A0ABM8ENP2</accession>